<gene>
    <name evidence="6" type="ORF">M2283_006368</name>
</gene>
<comment type="similarity">
    <text evidence="1">Belongs to the LysR transcriptional regulatory family.</text>
</comment>
<keyword evidence="4" id="KW-0804">Transcription</keyword>
<evidence type="ECO:0000256" key="1">
    <source>
        <dbReference type="ARBA" id="ARBA00009437"/>
    </source>
</evidence>
<comment type="caution">
    <text evidence="6">The sequence shown here is derived from an EMBL/GenBank/DDBJ whole genome shotgun (WGS) entry which is preliminary data.</text>
</comment>
<dbReference type="Pfam" id="PF00126">
    <property type="entry name" value="HTH_1"/>
    <property type="match status" value="1"/>
</dbReference>
<keyword evidence="7" id="KW-1185">Reference proteome</keyword>
<dbReference type="PRINTS" id="PR00039">
    <property type="entry name" value="HTHLYSR"/>
</dbReference>
<dbReference type="GO" id="GO:0003677">
    <property type="term" value="F:DNA binding"/>
    <property type="evidence" value="ECO:0007669"/>
    <property type="project" value="UniProtKB-KW"/>
</dbReference>
<reference evidence="6 7" key="1">
    <citation type="submission" date="2023-04" db="EMBL/GenBank/DDBJ databases">
        <title>Forest soil microbial communities from Buena Vista Peninsula, Colon Province, Panama.</title>
        <authorList>
            <person name="Bouskill N."/>
        </authorList>
    </citation>
    <scope>NUCLEOTIDE SEQUENCE [LARGE SCALE GENOMIC DNA]</scope>
    <source>
        <strain evidence="6 7">GGS1</strain>
    </source>
</reference>
<dbReference type="InterPro" id="IPR005119">
    <property type="entry name" value="LysR_subst-bd"/>
</dbReference>
<dbReference type="SUPFAM" id="SSF46785">
    <property type="entry name" value="Winged helix' DNA-binding domain"/>
    <property type="match status" value="1"/>
</dbReference>
<organism evidence="6 7">
    <name type="scientific">Streptomyces pseudovenezuelae</name>
    <dbReference type="NCBI Taxonomy" id="67350"/>
    <lineage>
        <taxon>Bacteria</taxon>
        <taxon>Bacillati</taxon>
        <taxon>Actinomycetota</taxon>
        <taxon>Actinomycetes</taxon>
        <taxon>Kitasatosporales</taxon>
        <taxon>Streptomycetaceae</taxon>
        <taxon>Streptomyces</taxon>
        <taxon>Streptomyces aurantiacus group</taxon>
    </lineage>
</organism>
<evidence type="ECO:0000256" key="2">
    <source>
        <dbReference type="ARBA" id="ARBA00023015"/>
    </source>
</evidence>
<name>A0ABT6LTB5_9ACTN</name>
<evidence type="ECO:0000313" key="6">
    <source>
        <dbReference type="EMBL" id="MDH6219034.1"/>
    </source>
</evidence>
<dbReference type="InterPro" id="IPR000847">
    <property type="entry name" value="LysR_HTH_N"/>
</dbReference>
<dbReference type="Gene3D" id="1.10.10.10">
    <property type="entry name" value="Winged helix-like DNA-binding domain superfamily/Winged helix DNA-binding domain"/>
    <property type="match status" value="1"/>
</dbReference>
<feature type="domain" description="HTH lysR-type" evidence="5">
    <location>
        <begin position="1"/>
        <end position="58"/>
    </location>
</feature>
<dbReference type="EMBL" id="JARXVH010000011">
    <property type="protein sequence ID" value="MDH6219034.1"/>
    <property type="molecule type" value="Genomic_DNA"/>
</dbReference>
<dbReference type="Proteomes" id="UP001160499">
    <property type="component" value="Unassembled WGS sequence"/>
</dbReference>
<dbReference type="PROSITE" id="PS50931">
    <property type="entry name" value="HTH_LYSR"/>
    <property type="match status" value="1"/>
</dbReference>
<proteinExistence type="inferred from homology"/>
<protein>
    <submittedName>
        <fullName evidence="6">DNA-binding transcriptional LysR family regulator</fullName>
    </submittedName>
</protein>
<evidence type="ECO:0000313" key="7">
    <source>
        <dbReference type="Proteomes" id="UP001160499"/>
    </source>
</evidence>
<dbReference type="SUPFAM" id="SSF53850">
    <property type="entry name" value="Periplasmic binding protein-like II"/>
    <property type="match status" value="1"/>
</dbReference>
<keyword evidence="3 6" id="KW-0238">DNA-binding</keyword>
<evidence type="ECO:0000256" key="4">
    <source>
        <dbReference type="ARBA" id="ARBA00023163"/>
    </source>
</evidence>
<dbReference type="Pfam" id="PF03466">
    <property type="entry name" value="LysR_substrate"/>
    <property type="match status" value="1"/>
</dbReference>
<accession>A0ABT6LTB5</accession>
<dbReference type="InterPro" id="IPR036390">
    <property type="entry name" value="WH_DNA-bd_sf"/>
</dbReference>
<evidence type="ECO:0000256" key="3">
    <source>
        <dbReference type="ARBA" id="ARBA00023125"/>
    </source>
</evidence>
<dbReference type="PANTHER" id="PTHR30346">
    <property type="entry name" value="TRANSCRIPTIONAL DUAL REGULATOR HCAR-RELATED"/>
    <property type="match status" value="1"/>
</dbReference>
<dbReference type="PANTHER" id="PTHR30346:SF28">
    <property type="entry name" value="HTH-TYPE TRANSCRIPTIONAL REGULATOR CYNR"/>
    <property type="match status" value="1"/>
</dbReference>
<sequence>MDLRQMEVVVAVAEEGGFSAAARRLHVVQSAVSSTVRALERELGAALFRRTTHRVSLTPAGHAFLPAARATLRAAEEARTAVDLAQGELRGELTIGVMQGLYGGAEALAGFHREHPGVVVRLRQAPAEDIPQALREGTVDLAVAALDAPVQRGLTTRLLLREEMVVVTAPAADGLPPEGPVSLAEAARLPLVDFSPGWAVRHAVDKAFRTASLERTVTFEVNDLLAATDLVRHRLGVCIMPPSLAARFPDLPVRPFTGHAPAWSVRVVHPRGELPPAVTALLRHITQR</sequence>
<keyword evidence="2" id="KW-0805">Transcription regulation</keyword>
<dbReference type="Gene3D" id="3.40.190.290">
    <property type="match status" value="1"/>
</dbReference>
<dbReference type="RefSeq" id="WP_280879871.1">
    <property type="nucleotide sequence ID" value="NZ_JARXVH010000011.1"/>
</dbReference>
<evidence type="ECO:0000259" key="5">
    <source>
        <dbReference type="PROSITE" id="PS50931"/>
    </source>
</evidence>
<dbReference type="InterPro" id="IPR036388">
    <property type="entry name" value="WH-like_DNA-bd_sf"/>
</dbReference>